<dbReference type="SUPFAM" id="SSF53756">
    <property type="entry name" value="UDP-Glycosyltransferase/glycogen phosphorylase"/>
    <property type="match status" value="1"/>
</dbReference>
<reference evidence="1" key="1">
    <citation type="journal article" date="2023" name="Plant J.">
        <title>Genome sequences and population genomics provide insights into the demographic history, inbreeding, and mutation load of two 'living fossil' tree species of Dipteronia.</title>
        <authorList>
            <person name="Feng Y."/>
            <person name="Comes H.P."/>
            <person name="Chen J."/>
            <person name="Zhu S."/>
            <person name="Lu R."/>
            <person name="Zhang X."/>
            <person name="Li P."/>
            <person name="Qiu J."/>
            <person name="Olsen K.M."/>
            <person name="Qiu Y."/>
        </authorList>
    </citation>
    <scope>NUCLEOTIDE SEQUENCE</scope>
    <source>
        <strain evidence="1">NBL</strain>
    </source>
</reference>
<keyword evidence="2" id="KW-1185">Reference proteome</keyword>
<name>A0AAE0A391_9ROSI</name>
<gene>
    <name evidence="1" type="ORF">Dsin_023070</name>
</gene>
<dbReference type="EMBL" id="JANJYJ010000007">
    <property type="protein sequence ID" value="KAK3199655.1"/>
    <property type="molecule type" value="Genomic_DNA"/>
</dbReference>
<dbReference type="Proteomes" id="UP001281410">
    <property type="component" value="Unassembled WGS sequence"/>
</dbReference>
<dbReference type="AlphaFoldDB" id="A0AAE0A391"/>
<comment type="caution">
    <text evidence="1">The sequence shown here is derived from an EMBL/GenBank/DDBJ whole genome shotgun (WGS) entry which is preliminary data.</text>
</comment>
<protein>
    <submittedName>
        <fullName evidence="1">Uncharacterized protein</fullName>
    </submittedName>
</protein>
<evidence type="ECO:0000313" key="2">
    <source>
        <dbReference type="Proteomes" id="UP001281410"/>
    </source>
</evidence>
<sequence length="70" mass="7884">MQRQQREVGWGEQVVVKGDEIGEKIKEMMGNNLLKSQATRIREEARKAVGAGSSSDRALKGFIHIWKTNT</sequence>
<evidence type="ECO:0000313" key="1">
    <source>
        <dbReference type="EMBL" id="KAK3199655.1"/>
    </source>
</evidence>
<organism evidence="1 2">
    <name type="scientific">Dipteronia sinensis</name>
    <dbReference type="NCBI Taxonomy" id="43782"/>
    <lineage>
        <taxon>Eukaryota</taxon>
        <taxon>Viridiplantae</taxon>
        <taxon>Streptophyta</taxon>
        <taxon>Embryophyta</taxon>
        <taxon>Tracheophyta</taxon>
        <taxon>Spermatophyta</taxon>
        <taxon>Magnoliopsida</taxon>
        <taxon>eudicotyledons</taxon>
        <taxon>Gunneridae</taxon>
        <taxon>Pentapetalae</taxon>
        <taxon>rosids</taxon>
        <taxon>malvids</taxon>
        <taxon>Sapindales</taxon>
        <taxon>Sapindaceae</taxon>
        <taxon>Hippocastanoideae</taxon>
        <taxon>Acereae</taxon>
        <taxon>Dipteronia</taxon>
    </lineage>
</organism>
<accession>A0AAE0A391</accession>
<proteinExistence type="predicted"/>